<keyword evidence="2" id="KW-1185">Reference proteome</keyword>
<sequence length="321" mass="36411">MIQVVTSVLQCIAILLTIFRLWYRVSIRRFWWEDAWAAVAMICAIISLASYWVHLKARMCQPAIVAYWVYTFAFPCVVWAVRMSVLYSVTRLVHPLKSSRRITRAVTFLFVLLWSGVVFWKAGLCGSNLSWYDSPTHSCSNLMPHSMAYSEFATDVISDAILIALPFRMLWEVKLPENRQRKMILAIFSSSIIVTLASLFRAVCRLMRLTSLTVTATDFEALCNLLVVVTYFYRVLRKSESEEEGRESHSNDESPAHSSPVFAVQYLTTIDLDNLDGYESGTQVETRIGVSKASQPLDHAHGDVAPVLPDILSIHMPTKSK</sequence>
<dbReference type="EMBL" id="MU266497">
    <property type="protein sequence ID" value="KAH7922114.1"/>
    <property type="molecule type" value="Genomic_DNA"/>
</dbReference>
<dbReference type="Proteomes" id="UP000790709">
    <property type="component" value="Unassembled WGS sequence"/>
</dbReference>
<protein>
    <submittedName>
        <fullName evidence="1">Uncharacterized protein</fullName>
    </submittedName>
</protein>
<organism evidence="1 2">
    <name type="scientific">Leucogyrophana mollusca</name>
    <dbReference type="NCBI Taxonomy" id="85980"/>
    <lineage>
        <taxon>Eukaryota</taxon>
        <taxon>Fungi</taxon>
        <taxon>Dikarya</taxon>
        <taxon>Basidiomycota</taxon>
        <taxon>Agaricomycotina</taxon>
        <taxon>Agaricomycetes</taxon>
        <taxon>Agaricomycetidae</taxon>
        <taxon>Boletales</taxon>
        <taxon>Boletales incertae sedis</taxon>
        <taxon>Leucogyrophana</taxon>
    </lineage>
</organism>
<comment type="caution">
    <text evidence="1">The sequence shown here is derived from an EMBL/GenBank/DDBJ whole genome shotgun (WGS) entry which is preliminary data.</text>
</comment>
<accession>A0ACB8B9Z5</accession>
<gene>
    <name evidence="1" type="ORF">BV22DRAFT_1017927</name>
</gene>
<reference evidence="1" key="1">
    <citation type="journal article" date="2021" name="New Phytol.">
        <title>Evolutionary innovations through gain and loss of genes in the ectomycorrhizal Boletales.</title>
        <authorList>
            <person name="Wu G."/>
            <person name="Miyauchi S."/>
            <person name="Morin E."/>
            <person name="Kuo A."/>
            <person name="Drula E."/>
            <person name="Varga T."/>
            <person name="Kohler A."/>
            <person name="Feng B."/>
            <person name="Cao Y."/>
            <person name="Lipzen A."/>
            <person name="Daum C."/>
            <person name="Hundley H."/>
            <person name="Pangilinan J."/>
            <person name="Johnson J."/>
            <person name="Barry K."/>
            <person name="LaButti K."/>
            <person name="Ng V."/>
            <person name="Ahrendt S."/>
            <person name="Min B."/>
            <person name="Choi I.G."/>
            <person name="Park H."/>
            <person name="Plett J.M."/>
            <person name="Magnuson J."/>
            <person name="Spatafora J.W."/>
            <person name="Nagy L.G."/>
            <person name="Henrissat B."/>
            <person name="Grigoriev I.V."/>
            <person name="Yang Z.L."/>
            <person name="Xu J."/>
            <person name="Martin F.M."/>
        </authorList>
    </citation>
    <scope>NUCLEOTIDE SEQUENCE</scope>
    <source>
        <strain evidence="1">KUC20120723A-06</strain>
    </source>
</reference>
<name>A0ACB8B9Z5_9AGAM</name>
<evidence type="ECO:0000313" key="1">
    <source>
        <dbReference type="EMBL" id="KAH7922114.1"/>
    </source>
</evidence>
<evidence type="ECO:0000313" key="2">
    <source>
        <dbReference type="Proteomes" id="UP000790709"/>
    </source>
</evidence>
<proteinExistence type="predicted"/>